<dbReference type="AlphaFoldDB" id="A0A2N3IWQ1"/>
<dbReference type="Gene3D" id="3.30.2020.40">
    <property type="entry name" value="Uncharacterised protein PF10387, DUF2442"/>
    <property type="match status" value="1"/>
</dbReference>
<dbReference type="Proteomes" id="UP000233526">
    <property type="component" value="Unassembled WGS sequence"/>
</dbReference>
<evidence type="ECO:0000313" key="3">
    <source>
        <dbReference type="Proteomes" id="UP000233526"/>
    </source>
</evidence>
<organism evidence="2 3">
    <name type="scientific">Aeromonas sobria</name>
    <dbReference type="NCBI Taxonomy" id="646"/>
    <lineage>
        <taxon>Bacteria</taxon>
        <taxon>Pseudomonadati</taxon>
        <taxon>Pseudomonadota</taxon>
        <taxon>Gammaproteobacteria</taxon>
        <taxon>Aeromonadales</taxon>
        <taxon>Aeromonadaceae</taxon>
        <taxon>Aeromonas</taxon>
    </lineage>
</organism>
<feature type="region of interest" description="Disordered" evidence="1">
    <location>
        <begin position="108"/>
        <end position="140"/>
    </location>
</feature>
<sequence>MELTDEMIALAIQRGAEARNRNPVATSVRYDRRIGRVVIALSSGLELAFSPHLAQGLEAAKPSDLQEIEISPSGLGVHFPKLDADLYLPALLEGLLGSANWAASKMGAKGGKAKTPAKVAAARANGAKGGRPRKNVPAAA</sequence>
<evidence type="ECO:0000313" key="2">
    <source>
        <dbReference type="EMBL" id="PKQ77078.1"/>
    </source>
</evidence>
<proteinExistence type="predicted"/>
<dbReference type="RefSeq" id="WP_101318736.1">
    <property type="nucleotide sequence ID" value="NZ_CAWNSS010000040.1"/>
</dbReference>
<comment type="caution">
    <text evidence="2">The sequence shown here is derived from an EMBL/GenBank/DDBJ whole genome shotgun (WGS) entry which is preliminary data.</text>
</comment>
<gene>
    <name evidence="2" type="ORF">AOX56_18110</name>
</gene>
<feature type="compositionally biased region" description="Low complexity" evidence="1">
    <location>
        <begin position="108"/>
        <end position="126"/>
    </location>
</feature>
<evidence type="ECO:0000256" key="1">
    <source>
        <dbReference type="SAM" id="MobiDB-lite"/>
    </source>
</evidence>
<reference evidence="2 3" key="1">
    <citation type="journal article" date="2017" name="Front. Microbiol.">
        <title>Strong Genomic and Phenotypic Heterogeneity in the Aeromonas sobria Species Complex.</title>
        <authorList>
            <person name="Gauthier J."/>
            <person name="Vincent A.T."/>
            <person name="Charette S.J."/>
            <person name="Derome N."/>
        </authorList>
    </citation>
    <scope>NUCLEOTIDE SEQUENCE [LARGE SCALE GENOMIC DNA]</scope>
    <source>
        <strain evidence="2 3">JF2635</strain>
    </source>
</reference>
<dbReference type="Pfam" id="PF10387">
    <property type="entry name" value="DUF2442"/>
    <property type="match status" value="1"/>
</dbReference>
<accession>A0A2N3IWQ1</accession>
<evidence type="ECO:0008006" key="4">
    <source>
        <dbReference type="Google" id="ProtNLM"/>
    </source>
</evidence>
<name>A0A2N3IWQ1_AERSO</name>
<protein>
    <recommendedName>
        <fullName evidence="4">DUF2442 domain-containing protein</fullName>
    </recommendedName>
</protein>
<dbReference type="EMBL" id="LJZX01000040">
    <property type="protein sequence ID" value="PKQ77078.1"/>
    <property type="molecule type" value="Genomic_DNA"/>
</dbReference>
<dbReference type="InterPro" id="IPR018841">
    <property type="entry name" value="DUF2442"/>
</dbReference>